<dbReference type="Pfam" id="PF03947">
    <property type="entry name" value="Ribosomal_L2_C"/>
    <property type="match status" value="1"/>
</dbReference>
<evidence type="ECO:0000313" key="10">
    <source>
        <dbReference type="Proteomes" id="UP000230903"/>
    </source>
</evidence>
<evidence type="ECO:0000256" key="6">
    <source>
        <dbReference type="SAM" id="MobiDB-lite"/>
    </source>
</evidence>
<evidence type="ECO:0000256" key="4">
    <source>
        <dbReference type="ARBA" id="ARBA00035242"/>
    </source>
</evidence>
<evidence type="ECO:0000313" key="9">
    <source>
        <dbReference type="EMBL" id="PIR88116.1"/>
    </source>
</evidence>
<dbReference type="SUPFAM" id="SSF50104">
    <property type="entry name" value="Translation proteins SH3-like domain"/>
    <property type="match status" value="1"/>
</dbReference>
<feature type="domain" description="Large ribosomal subunit protein uL2 C-terminal" evidence="7">
    <location>
        <begin position="124"/>
        <end position="253"/>
    </location>
</feature>
<dbReference type="FunFam" id="4.10.950.10:FF:000001">
    <property type="entry name" value="50S ribosomal protein L2"/>
    <property type="match status" value="1"/>
</dbReference>
<dbReference type="SMART" id="SM01383">
    <property type="entry name" value="Ribosomal_L2"/>
    <property type="match status" value="1"/>
</dbReference>
<reference evidence="10" key="1">
    <citation type="submission" date="2017-09" db="EMBL/GenBank/DDBJ databases">
        <title>Depth-based differentiation of microbial function through sediment-hosted aquifers and enrichment of novel symbionts in the deep terrestrial subsurface.</title>
        <authorList>
            <person name="Probst A.J."/>
            <person name="Ladd B."/>
            <person name="Jarett J.K."/>
            <person name="Geller-Mcgrath D.E."/>
            <person name="Sieber C.M.K."/>
            <person name="Emerson J.B."/>
            <person name="Anantharaman K."/>
            <person name="Thomas B.C."/>
            <person name="Malmstrom R."/>
            <person name="Stieglmeier M."/>
            <person name="Klingl A."/>
            <person name="Woyke T."/>
            <person name="Ryan C.M."/>
            <person name="Banfield J.F."/>
        </authorList>
    </citation>
    <scope>NUCLEOTIDE SEQUENCE [LARGE SCALE GENOMIC DNA]</scope>
</reference>
<protein>
    <recommendedName>
        <fullName evidence="4">Large ribosomal subunit protein uL2</fullName>
    </recommendedName>
    <alternativeName>
        <fullName evidence="5">50S ribosomal protein L2</fullName>
    </alternativeName>
</protein>
<feature type="region of interest" description="Disordered" evidence="6">
    <location>
        <begin position="225"/>
        <end position="266"/>
    </location>
</feature>
<name>A0A2H0UR20_9BACT</name>
<dbReference type="SMART" id="SM01382">
    <property type="entry name" value="Ribosomal_L2_C"/>
    <property type="match status" value="1"/>
</dbReference>
<dbReference type="GO" id="GO:0003723">
    <property type="term" value="F:RNA binding"/>
    <property type="evidence" value="ECO:0007669"/>
    <property type="project" value="InterPro"/>
</dbReference>
<dbReference type="EMBL" id="PFBC01000016">
    <property type="protein sequence ID" value="PIR88116.1"/>
    <property type="molecule type" value="Genomic_DNA"/>
</dbReference>
<gene>
    <name evidence="9" type="ORF">COU10_00995</name>
</gene>
<accession>A0A2H0UR20</accession>
<dbReference type="GO" id="GO:0002181">
    <property type="term" value="P:cytoplasmic translation"/>
    <property type="evidence" value="ECO:0007669"/>
    <property type="project" value="TreeGrafter"/>
</dbReference>
<dbReference type="InterPro" id="IPR022671">
    <property type="entry name" value="Ribosomal_uL2_CS"/>
</dbReference>
<evidence type="ECO:0000259" key="8">
    <source>
        <dbReference type="SMART" id="SM01383"/>
    </source>
</evidence>
<dbReference type="InterPro" id="IPR002171">
    <property type="entry name" value="Ribosomal_uL2"/>
</dbReference>
<dbReference type="PANTHER" id="PTHR13691:SF5">
    <property type="entry name" value="LARGE RIBOSOMAL SUBUNIT PROTEIN UL2M"/>
    <property type="match status" value="1"/>
</dbReference>
<feature type="compositionally biased region" description="Basic residues" evidence="6">
    <location>
        <begin position="257"/>
        <end position="266"/>
    </location>
</feature>
<dbReference type="InterPro" id="IPR012340">
    <property type="entry name" value="NA-bd_OB-fold"/>
</dbReference>
<proteinExistence type="inferred from homology"/>
<evidence type="ECO:0000256" key="3">
    <source>
        <dbReference type="ARBA" id="ARBA00023274"/>
    </source>
</evidence>
<evidence type="ECO:0000256" key="1">
    <source>
        <dbReference type="ARBA" id="ARBA00005636"/>
    </source>
</evidence>
<dbReference type="FunFam" id="2.30.30.30:FF:000001">
    <property type="entry name" value="50S ribosomal protein L2"/>
    <property type="match status" value="1"/>
</dbReference>
<organism evidence="9 10">
    <name type="scientific">Candidatus Harrisonbacteria bacterium CG10_big_fil_rev_8_21_14_0_10_45_28</name>
    <dbReference type="NCBI Taxonomy" id="1974586"/>
    <lineage>
        <taxon>Bacteria</taxon>
        <taxon>Candidatus Harrisoniibacteriota</taxon>
    </lineage>
</organism>
<dbReference type="InterPro" id="IPR022669">
    <property type="entry name" value="Ribosomal_uL2_C"/>
</dbReference>
<dbReference type="InterPro" id="IPR014726">
    <property type="entry name" value="Ribosomal_uL2_dom3"/>
</dbReference>
<keyword evidence="3" id="KW-0687">Ribonucleoprotein</keyword>
<dbReference type="AlphaFoldDB" id="A0A2H0UR20"/>
<comment type="similarity">
    <text evidence="1">Belongs to the universal ribosomal protein uL2 family.</text>
</comment>
<evidence type="ECO:0000259" key="7">
    <source>
        <dbReference type="SMART" id="SM01382"/>
    </source>
</evidence>
<dbReference type="GO" id="GO:0015934">
    <property type="term" value="C:large ribosomal subunit"/>
    <property type="evidence" value="ECO:0007669"/>
    <property type="project" value="InterPro"/>
</dbReference>
<dbReference type="Pfam" id="PF00181">
    <property type="entry name" value="Ribosomal_L2_N"/>
    <property type="match status" value="1"/>
</dbReference>
<dbReference type="GO" id="GO:0016740">
    <property type="term" value="F:transferase activity"/>
    <property type="evidence" value="ECO:0007669"/>
    <property type="project" value="InterPro"/>
</dbReference>
<dbReference type="Proteomes" id="UP000230903">
    <property type="component" value="Unassembled WGS sequence"/>
</dbReference>
<dbReference type="SUPFAM" id="SSF50249">
    <property type="entry name" value="Nucleic acid-binding proteins"/>
    <property type="match status" value="1"/>
</dbReference>
<sequence length="282" mass="31277">MKKYNPTSPSQRQRVSVNYREVLSGVKKPKKSLLKKVKASSGRNHHGRITVRHQGGGHKKRFRDVDLMQLKRKIPATVKTIEYDPYRSGFIALVCFADGEYRYMLAAEGMKVGDKVITDDKTVIKPGNRMKLVNIPIGQVVHSVELRVNGGAKLARSAGSGLEVLGSSDGFTDLKMPSKELRKVPSDCFASIGKVSNAEYNLINLGKAGRSRWLGIRPTVRGSAMNPVDHKYGGGEGAQPRGTKRPKDIWGNITGGRKTRDKKKWSKKFIVKRRPTVRGGKK</sequence>
<dbReference type="Gene3D" id="2.30.30.30">
    <property type="match status" value="1"/>
</dbReference>
<dbReference type="GO" id="GO:0003735">
    <property type="term" value="F:structural constituent of ribosome"/>
    <property type="evidence" value="ECO:0007669"/>
    <property type="project" value="InterPro"/>
</dbReference>
<dbReference type="PANTHER" id="PTHR13691">
    <property type="entry name" value="RIBOSOMAL PROTEIN L2"/>
    <property type="match status" value="1"/>
</dbReference>
<dbReference type="PIRSF" id="PIRSF002158">
    <property type="entry name" value="Ribosomal_L2"/>
    <property type="match status" value="1"/>
</dbReference>
<comment type="caution">
    <text evidence="9">The sequence shown here is derived from an EMBL/GenBank/DDBJ whole genome shotgun (WGS) entry which is preliminary data.</text>
</comment>
<dbReference type="InterPro" id="IPR022666">
    <property type="entry name" value="Ribosomal_uL2_RNA-bd_dom"/>
</dbReference>
<dbReference type="Gene3D" id="2.40.50.140">
    <property type="entry name" value="Nucleic acid-binding proteins"/>
    <property type="match status" value="1"/>
</dbReference>
<dbReference type="Gene3D" id="4.10.950.10">
    <property type="entry name" value="Ribosomal protein L2, domain 3"/>
    <property type="match status" value="1"/>
</dbReference>
<dbReference type="InterPro" id="IPR005880">
    <property type="entry name" value="Ribosomal_uL2_bac/org-type"/>
</dbReference>
<keyword evidence="2 9" id="KW-0689">Ribosomal protein</keyword>
<dbReference type="InterPro" id="IPR014722">
    <property type="entry name" value="Rib_uL2_dom2"/>
</dbReference>
<dbReference type="NCBIfam" id="TIGR01171">
    <property type="entry name" value="rplB_bact"/>
    <property type="match status" value="1"/>
</dbReference>
<evidence type="ECO:0000256" key="5">
    <source>
        <dbReference type="ARBA" id="ARBA00035459"/>
    </source>
</evidence>
<dbReference type="PROSITE" id="PS00467">
    <property type="entry name" value="RIBOSOMAL_L2"/>
    <property type="match status" value="1"/>
</dbReference>
<feature type="region of interest" description="Disordered" evidence="6">
    <location>
        <begin position="38"/>
        <end position="58"/>
    </location>
</feature>
<dbReference type="InterPro" id="IPR008991">
    <property type="entry name" value="Translation_prot_SH3-like_sf"/>
</dbReference>
<feature type="domain" description="Large ribosomal subunit protein uL2 RNA-binding" evidence="8">
    <location>
        <begin position="42"/>
        <end position="118"/>
    </location>
</feature>
<evidence type="ECO:0000256" key="2">
    <source>
        <dbReference type="ARBA" id="ARBA00022980"/>
    </source>
</evidence>